<dbReference type="InterPro" id="IPR000045">
    <property type="entry name" value="Prepilin_IV_endopep_pep"/>
</dbReference>
<name>A0A8J7LKG7_9RHOB</name>
<feature type="transmembrane region" description="Helical" evidence="1">
    <location>
        <begin position="102"/>
        <end position="121"/>
    </location>
</feature>
<protein>
    <submittedName>
        <fullName evidence="3">Prepilin peptidase</fullName>
    </submittedName>
</protein>
<dbReference type="EMBL" id="JADCKQ010000002">
    <property type="protein sequence ID" value="MBI1492609.1"/>
    <property type="molecule type" value="Genomic_DNA"/>
</dbReference>
<evidence type="ECO:0000256" key="1">
    <source>
        <dbReference type="SAM" id="Phobius"/>
    </source>
</evidence>
<organism evidence="3 4">
    <name type="scientific">Halocynthiibacter styelae</name>
    <dbReference type="NCBI Taxonomy" id="2761955"/>
    <lineage>
        <taxon>Bacteria</taxon>
        <taxon>Pseudomonadati</taxon>
        <taxon>Pseudomonadota</taxon>
        <taxon>Alphaproteobacteria</taxon>
        <taxon>Rhodobacterales</taxon>
        <taxon>Paracoccaceae</taxon>
        <taxon>Halocynthiibacter</taxon>
    </lineage>
</organism>
<evidence type="ECO:0000313" key="3">
    <source>
        <dbReference type="EMBL" id="MBI1492609.1"/>
    </source>
</evidence>
<feature type="domain" description="Prepilin type IV endopeptidase peptidase" evidence="2">
    <location>
        <begin position="16"/>
        <end position="117"/>
    </location>
</feature>
<dbReference type="GO" id="GO:0016020">
    <property type="term" value="C:membrane"/>
    <property type="evidence" value="ECO:0007669"/>
    <property type="project" value="InterPro"/>
</dbReference>
<keyword evidence="1" id="KW-0812">Transmembrane</keyword>
<dbReference type="GO" id="GO:0004190">
    <property type="term" value="F:aspartic-type endopeptidase activity"/>
    <property type="evidence" value="ECO:0007669"/>
    <property type="project" value="InterPro"/>
</dbReference>
<gene>
    <name evidence="3" type="ORF">H1D41_03055</name>
</gene>
<evidence type="ECO:0000259" key="2">
    <source>
        <dbReference type="Pfam" id="PF01478"/>
    </source>
</evidence>
<evidence type="ECO:0000313" key="4">
    <source>
        <dbReference type="Proteomes" id="UP000640583"/>
    </source>
</evidence>
<keyword evidence="1" id="KW-1133">Transmembrane helix</keyword>
<sequence>METTYIQAAWFLPAALPICLFAAWNDMKDMKIPNFVTLALLVSFLVLGPFALGLETFLWRLLHFAVVLVAGFILSVIGRVGAGDAKFAAAMAPFIAYDDMKLFAGLLAASLLAAFFGHRLLRMIPQVQLMTPDWRSWQDHQFPAGLALGLSLIMYLGMAFQQG</sequence>
<dbReference type="AlphaFoldDB" id="A0A8J7LKG7"/>
<keyword evidence="4" id="KW-1185">Reference proteome</keyword>
<comment type="caution">
    <text evidence="3">The sequence shown here is derived from an EMBL/GenBank/DDBJ whole genome shotgun (WGS) entry which is preliminary data.</text>
</comment>
<dbReference type="Pfam" id="PF01478">
    <property type="entry name" value="Peptidase_A24"/>
    <property type="match status" value="1"/>
</dbReference>
<keyword evidence="1" id="KW-0472">Membrane</keyword>
<feature type="transmembrane region" description="Helical" evidence="1">
    <location>
        <begin position="6"/>
        <end position="25"/>
    </location>
</feature>
<feature type="transmembrane region" description="Helical" evidence="1">
    <location>
        <begin position="141"/>
        <end position="160"/>
    </location>
</feature>
<accession>A0A8J7LKG7</accession>
<feature type="transmembrane region" description="Helical" evidence="1">
    <location>
        <begin position="32"/>
        <end position="52"/>
    </location>
</feature>
<dbReference type="RefSeq" id="WP_228847527.1">
    <property type="nucleotide sequence ID" value="NZ_JADCKQ010000002.1"/>
</dbReference>
<dbReference type="Gene3D" id="1.20.120.1220">
    <property type="match status" value="1"/>
</dbReference>
<proteinExistence type="predicted"/>
<dbReference type="Proteomes" id="UP000640583">
    <property type="component" value="Unassembled WGS sequence"/>
</dbReference>
<feature type="transmembrane region" description="Helical" evidence="1">
    <location>
        <begin position="58"/>
        <end position="81"/>
    </location>
</feature>
<reference evidence="3" key="1">
    <citation type="submission" date="2020-10" db="EMBL/GenBank/DDBJ databases">
        <title>Paenihalocynthiibacter styelae gen. nov., sp. nov., isolated from stalked sea squirt Styela clava.</title>
        <authorList>
            <person name="Kim Y.-O."/>
            <person name="Yoon J.-H."/>
        </authorList>
    </citation>
    <scope>NUCLEOTIDE SEQUENCE</scope>
    <source>
        <strain evidence="3">MYP1-1</strain>
    </source>
</reference>